<dbReference type="OrthoDB" id="7990435at2"/>
<evidence type="ECO:0000313" key="2">
    <source>
        <dbReference type="Proteomes" id="UP000078486"/>
    </source>
</evidence>
<dbReference type="EMBL" id="LRRQ01000036">
    <property type="protein sequence ID" value="OAM91187.1"/>
    <property type="molecule type" value="Genomic_DNA"/>
</dbReference>
<evidence type="ECO:0000313" key="1">
    <source>
        <dbReference type="EMBL" id="OAM91187.1"/>
    </source>
</evidence>
<reference evidence="1 2" key="1">
    <citation type="submission" date="2016-01" db="EMBL/GenBank/DDBJ databases">
        <title>High potential of lignocellulose degradation of a new Verrucomicrobia species.</title>
        <authorList>
            <person name="Wang Y."/>
            <person name="Shi Y."/>
            <person name="Qiu Z."/>
            <person name="Liu S."/>
            <person name="Yang H."/>
        </authorList>
    </citation>
    <scope>NUCLEOTIDE SEQUENCE [LARGE SCALE GENOMIC DNA]</scope>
    <source>
        <strain evidence="1 2">TSB47</strain>
    </source>
</reference>
<dbReference type="RefSeq" id="WP_068769021.1">
    <property type="nucleotide sequence ID" value="NZ_CP109796.1"/>
</dbReference>
<dbReference type="AlphaFoldDB" id="A0A178IPB4"/>
<evidence type="ECO:0008006" key="3">
    <source>
        <dbReference type="Google" id="ProtNLM"/>
    </source>
</evidence>
<accession>A0A178IPB4</accession>
<sequence length="169" mass="19178">MNTCERISAAEQINQLHSRVEAISSQSRTLLDEALSAAWQAGKLLLAEKHRVRKQMDAGSWLLWLEANFKGSVRTAQRYMKLARTVADTSAFAGMSLRQAYARLGIATEPKRKSENAIALQLPRHVSLSNRLVLALRQDLHPSRGKLSHESIRRDLRPLYEILRKCFSE</sequence>
<keyword evidence="2" id="KW-1185">Reference proteome</keyword>
<protein>
    <recommendedName>
        <fullName evidence="3">DUF3102 domain-containing protein</fullName>
    </recommendedName>
</protein>
<name>A0A178IPB4_9BACT</name>
<dbReference type="Proteomes" id="UP000078486">
    <property type="component" value="Unassembled WGS sequence"/>
</dbReference>
<gene>
    <name evidence="1" type="ORF">AW736_04380</name>
</gene>
<comment type="caution">
    <text evidence="1">The sequence shown here is derived from an EMBL/GenBank/DDBJ whole genome shotgun (WGS) entry which is preliminary data.</text>
</comment>
<proteinExistence type="predicted"/>
<organism evidence="1 2">
    <name type="scientific">Termitidicoccus mucosus</name>
    <dbReference type="NCBI Taxonomy" id="1184151"/>
    <lineage>
        <taxon>Bacteria</taxon>
        <taxon>Pseudomonadati</taxon>
        <taxon>Verrucomicrobiota</taxon>
        <taxon>Opitutia</taxon>
        <taxon>Opitutales</taxon>
        <taxon>Opitutaceae</taxon>
        <taxon>Termitidicoccus</taxon>
    </lineage>
</organism>